<dbReference type="SUPFAM" id="SSF47336">
    <property type="entry name" value="ACP-like"/>
    <property type="match status" value="1"/>
</dbReference>
<accession>A0ABQ5VAZ8</accession>
<proteinExistence type="predicted"/>
<evidence type="ECO:0000313" key="1">
    <source>
        <dbReference type="EMBL" id="GLQ24691.1"/>
    </source>
</evidence>
<comment type="caution">
    <text evidence="1">The sequence shown here is derived from an EMBL/GenBank/DDBJ whole genome shotgun (WGS) entry which is preliminary data.</text>
</comment>
<keyword evidence="2" id="KW-1185">Reference proteome</keyword>
<dbReference type="Gene3D" id="1.10.1200.10">
    <property type="entry name" value="ACP-like"/>
    <property type="match status" value="1"/>
</dbReference>
<evidence type="ECO:0000313" key="2">
    <source>
        <dbReference type="Proteomes" id="UP001161391"/>
    </source>
</evidence>
<protein>
    <submittedName>
        <fullName evidence="1">Acyl carrier protein</fullName>
    </submittedName>
</protein>
<gene>
    <name evidence="1" type="ORF">GCM10007853_25650</name>
</gene>
<dbReference type="Proteomes" id="UP001161391">
    <property type="component" value="Unassembled WGS sequence"/>
</dbReference>
<dbReference type="InterPro" id="IPR036736">
    <property type="entry name" value="ACP-like_sf"/>
</dbReference>
<reference evidence="1" key="1">
    <citation type="journal article" date="2014" name="Int. J. Syst. Evol. Microbiol.">
        <title>Complete genome of a new Firmicutes species belonging to the dominant human colonic microbiota ('Ruminococcus bicirculans') reveals two chromosomes and a selective capacity to utilize plant glucans.</title>
        <authorList>
            <consortium name="NISC Comparative Sequencing Program"/>
            <person name="Wegmann U."/>
            <person name="Louis P."/>
            <person name="Goesmann A."/>
            <person name="Henrissat B."/>
            <person name="Duncan S.H."/>
            <person name="Flint H.J."/>
        </authorList>
    </citation>
    <scope>NUCLEOTIDE SEQUENCE</scope>
    <source>
        <strain evidence="1">NBRC 108219</strain>
    </source>
</reference>
<organism evidence="1 2">
    <name type="scientific">Algimonas ampicilliniresistens</name>
    <dbReference type="NCBI Taxonomy" id="1298735"/>
    <lineage>
        <taxon>Bacteria</taxon>
        <taxon>Pseudomonadati</taxon>
        <taxon>Pseudomonadota</taxon>
        <taxon>Alphaproteobacteria</taxon>
        <taxon>Maricaulales</taxon>
        <taxon>Robiginitomaculaceae</taxon>
        <taxon>Algimonas</taxon>
    </lineage>
</organism>
<sequence length="79" mass="8727">MTTLSKIESIFRDTFEDDTLVITHATKADDIDEWDSLTHVGLILTIEAAFETRFNTTEIASLQNVGDLVTLLENRGAAA</sequence>
<dbReference type="EMBL" id="BSNK01000002">
    <property type="protein sequence ID" value="GLQ24691.1"/>
    <property type="molecule type" value="Genomic_DNA"/>
</dbReference>
<reference evidence="1" key="2">
    <citation type="submission" date="2023-01" db="EMBL/GenBank/DDBJ databases">
        <title>Draft genome sequence of Algimonas ampicilliniresistens strain NBRC 108219.</title>
        <authorList>
            <person name="Sun Q."/>
            <person name="Mori K."/>
        </authorList>
    </citation>
    <scope>NUCLEOTIDE SEQUENCE</scope>
    <source>
        <strain evidence="1">NBRC 108219</strain>
    </source>
</reference>
<dbReference type="RefSeq" id="WP_284391403.1">
    <property type="nucleotide sequence ID" value="NZ_BSNK01000002.1"/>
</dbReference>
<name>A0ABQ5VAZ8_9PROT</name>